<dbReference type="AlphaFoldDB" id="A0A382P6E8"/>
<dbReference type="EMBL" id="UINC01105199">
    <property type="protein sequence ID" value="SVC68963.1"/>
    <property type="molecule type" value="Genomic_DNA"/>
</dbReference>
<name>A0A382P6E8_9ZZZZ</name>
<organism evidence="2">
    <name type="scientific">marine metagenome</name>
    <dbReference type="NCBI Taxonomy" id="408172"/>
    <lineage>
        <taxon>unclassified sequences</taxon>
        <taxon>metagenomes</taxon>
        <taxon>ecological metagenomes</taxon>
    </lineage>
</organism>
<dbReference type="InterPro" id="IPR036409">
    <property type="entry name" value="Aldolase_II/adducin_N_sf"/>
</dbReference>
<dbReference type="InterPro" id="IPR001303">
    <property type="entry name" value="Aldolase_II/adducin_N"/>
</dbReference>
<feature type="non-terminal residue" evidence="2">
    <location>
        <position position="347"/>
    </location>
</feature>
<proteinExistence type="predicted"/>
<dbReference type="SUPFAM" id="SSF53639">
    <property type="entry name" value="AraD/HMP-PK domain-like"/>
    <property type="match status" value="1"/>
</dbReference>
<accession>A0A382P6E8</accession>
<evidence type="ECO:0000259" key="1">
    <source>
        <dbReference type="SMART" id="SM01007"/>
    </source>
</evidence>
<gene>
    <name evidence="2" type="ORF">METZ01_LOCUS321817</name>
</gene>
<dbReference type="Pfam" id="PF00596">
    <property type="entry name" value="Aldolase_II"/>
    <property type="match status" value="1"/>
</dbReference>
<reference evidence="2" key="1">
    <citation type="submission" date="2018-05" db="EMBL/GenBank/DDBJ databases">
        <authorList>
            <person name="Lanie J.A."/>
            <person name="Ng W.-L."/>
            <person name="Kazmierczak K.M."/>
            <person name="Andrzejewski T.M."/>
            <person name="Davidsen T.M."/>
            <person name="Wayne K.J."/>
            <person name="Tettelin H."/>
            <person name="Glass J.I."/>
            <person name="Rusch D."/>
            <person name="Podicherti R."/>
            <person name="Tsui H.-C.T."/>
            <person name="Winkler M.E."/>
        </authorList>
    </citation>
    <scope>NUCLEOTIDE SEQUENCE</scope>
</reference>
<dbReference type="SMART" id="SM01007">
    <property type="entry name" value="Aldolase_II"/>
    <property type="match status" value="1"/>
</dbReference>
<sequence length="347" mass="39806">MKNNWSKKIAKKYIKKYQKLGFFKDLALRVYTTRLLGRNKELVLHGGGNTSVKTTIKDIDGKKYKVLCVKGSGWDMADIEPAGLPAVKLEPLLEMKKKKYLSDEDMVSFQKKNLIDIKSPNPSVETFLHAFLPFKFVDHTHADAVLNVTNRPGGLNFCKKVFGNKVSVVPYVMPGFMLAKKINEVYSKNPNINCLILMNHGIFTFADGAKEAYDLMIKYVSKAERAVKKLKSKKIKQIKKFSTKFNVHEIAPIIRGLLSENKDQKFVINYRLNKHLKYFINGKNVRSYSSKGTATPDHVIRVKPFPLVITPKKNSSIEEFKTTAKKAFENYRKKYIHYFNVNKKKAK</sequence>
<dbReference type="Gene3D" id="3.40.225.10">
    <property type="entry name" value="Class II aldolase/adducin N-terminal domain"/>
    <property type="match status" value="1"/>
</dbReference>
<evidence type="ECO:0000313" key="2">
    <source>
        <dbReference type="EMBL" id="SVC68963.1"/>
    </source>
</evidence>
<feature type="domain" description="Class II aldolase/adducin N-terminal" evidence="1">
    <location>
        <begin position="28"/>
        <end position="227"/>
    </location>
</feature>
<protein>
    <recommendedName>
        <fullName evidence="1">Class II aldolase/adducin N-terminal domain-containing protein</fullName>
    </recommendedName>
</protein>